<evidence type="ECO:0000313" key="9">
    <source>
        <dbReference type="WBParaSite" id="MBELARI_LOCUS21757"/>
    </source>
</evidence>
<feature type="transmembrane region" description="Helical" evidence="7">
    <location>
        <begin position="84"/>
        <end position="105"/>
    </location>
</feature>
<protein>
    <submittedName>
        <fullName evidence="9">Uncharacterized protein</fullName>
    </submittedName>
</protein>
<evidence type="ECO:0000256" key="3">
    <source>
        <dbReference type="ARBA" id="ARBA00022692"/>
    </source>
</evidence>
<dbReference type="AlphaFoldDB" id="A0A915G0Y5"/>
<dbReference type="PANTHER" id="PTHR31815">
    <property type="entry name" value="AGAP005329-PA"/>
    <property type="match status" value="1"/>
</dbReference>
<evidence type="ECO:0000256" key="1">
    <source>
        <dbReference type="ARBA" id="ARBA00004141"/>
    </source>
</evidence>
<comment type="subcellular location">
    <subcellularLocation>
        <location evidence="1">Membrane</location>
        <topology evidence="1">Multi-pass membrane protein</topology>
    </subcellularLocation>
</comment>
<evidence type="ECO:0000256" key="4">
    <source>
        <dbReference type="ARBA" id="ARBA00022989"/>
    </source>
</evidence>
<reference evidence="9" key="1">
    <citation type="submission" date="2024-02" db="UniProtKB">
        <authorList>
            <consortium name="WormBaseParasite"/>
        </authorList>
    </citation>
    <scope>IDENTIFICATION</scope>
</reference>
<dbReference type="WBParaSite" id="MBELARI_LOCUS21757">
    <property type="protein sequence ID" value="MBELARI_LOCUS21757"/>
    <property type="gene ID" value="MBELARI_LOCUS21757"/>
</dbReference>
<dbReference type="Pfam" id="PF10177">
    <property type="entry name" value="DUF2371"/>
    <property type="match status" value="1"/>
</dbReference>
<proteinExistence type="inferred from homology"/>
<feature type="compositionally biased region" description="Polar residues" evidence="6">
    <location>
        <begin position="167"/>
        <end position="178"/>
    </location>
</feature>
<dbReference type="GO" id="GO:0016020">
    <property type="term" value="C:membrane"/>
    <property type="evidence" value="ECO:0007669"/>
    <property type="project" value="UniProtKB-SubCell"/>
</dbReference>
<feature type="compositionally biased region" description="Basic and acidic residues" evidence="6">
    <location>
        <begin position="155"/>
        <end position="165"/>
    </location>
</feature>
<keyword evidence="8" id="KW-1185">Reference proteome</keyword>
<evidence type="ECO:0000256" key="2">
    <source>
        <dbReference type="ARBA" id="ARBA00005308"/>
    </source>
</evidence>
<comment type="similarity">
    <text evidence="2">Belongs to the TMEM200 family.</text>
</comment>
<organism evidence="8 9">
    <name type="scientific">Mesorhabditis belari</name>
    <dbReference type="NCBI Taxonomy" id="2138241"/>
    <lineage>
        <taxon>Eukaryota</taxon>
        <taxon>Metazoa</taxon>
        <taxon>Ecdysozoa</taxon>
        <taxon>Nematoda</taxon>
        <taxon>Chromadorea</taxon>
        <taxon>Rhabditida</taxon>
        <taxon>Rhabditina</taxon>
        <taxon>Rhabditomorpha</taxon>
        <taxon>Rhabditoidea</taxon>
        <taxon>Rhabditidae</taxon>
        <taxon>Mesorhabditinae</taxon>
        <taxon>Mesorhabditis</taxon>
    </lineage>
</organism>
<dbReference type="OrthoDB" id="9994280at2759"/>
<keyword evidence="4 7" id="KW-1133">Transmembrane helix</keyword>
<evidence type="ECO:0000313" key="8">
    <source>
        <dbReference type="Proteomes" id="UP000887575"/>
    </source>
</evidence>
<dbReference type="Proteomes" id="UP000887575">
    <property type="component" value="Unassembled WGS sequence"/>
</dbReference>
<keyword evidence="5 7" id="KW-0472">Membrane</keyword>
<evidence type="ECO:0000256" key="6">
    <source>
        <dbReference type="SAM" id="MobiDB-lite"/>
    </source>
</evidence>
<keyword evidence="3 7" id="KW-0812">Transmembrane</keyword>
<evidence type="ECO:0000256" key="7">
    <source>
        <dbReference type="SAM" id="Phobius"/>
    </source>
</evidence>
<sequence>MSLTDAHRLIYGQYELSCEQAYKLTVWAACRAVIFGCIVISVGLGMTALGYFDKHFSMYTEHINGTEIERIDRVIAYQLKSLQYIGPILMGIGTFVLIIACVITLESRDKHTQVIHEESQEIRRRRQQSIDDDREQLIIDGGNHCIEQQSEIHTVSKRDSRRESGLSKCSTGTATSGSPLFARVPRRLSQGPAPLAEVDESLNNSIQSINEQHIPQSG</sequence>
<accession>A0A915G0Y5</accession>
<dbReference type="InterPro" id="IPR018787">
    <property type="entry name" value="DUF2371_TMEM200"/>
</dbReference>
<name>A0A915G0Y5_9BILA</name>
<feature type="transmembrane region" description="Helical" evidence="7">
    <location>
        <begin position="32"/>
        <end position="52"/>
    </location>
</feature>
<evidence type="ECO:0000256" key="5">
    <source>
        <dbReference type="ARBA" id="ARBA00023136"/>
    </source>
</evidence>
<feature type="region of interest" description="Disordered" evidence="6">
    <location>
        <begin position="155"/>
        <end position="184"/>
    </location>
</feature>
<dbReference type="PANTHER" id="PTHR31815:SF1">
    <property type="entry name" value="TRANSMEMBRANE PROTEIN 200C"/>
    <property type="match status" value="1"/>
</dbReference>